<reference evidence="1 2" key="2">
    <citation type="journal article" date="2019" name="G3 (Bethesda)">
        <title>Hybrid Assembly of the Genome of the Entomopathogenic Nematode Steinernema carpocapsae Identifies the X-Chromosome.</title>
        <authorList>
            <person name="Serra L."/>
            <person name="Macchietto M."/>
            <person name="Macias-Munoz A."/>
            <person name="McGill C.J."/>
            <person name="Rodriguez I.M."/>
            <person name="Rodriguez B."/>
            <person name="Murad R."/>
            <person name="Mortazavi A."/>
        </authorList>
    </citation>
    <scope>NUCLEOTIDE SEQUENCE [LARGE SCALE GENOMIC DNA]</scope>
    <source>
        <strain evidence="1 2">ALL</strain>
    </source>
</reference>
<organism evidence="1 2">
    <name type="scientific">Steinernema carpocapsae</name>
    <name type="common">Entomopathogenic nematode</name>
    <dbReference type="NCBI Taxonomy" id="34508"/>
    <lineage>
        <taxon>Eukaryota</taxon>
        <taxon>Metazoa</taxon>
        <taxon>Ecdysozoa</taxon>
        <taxon>Nematoda</taxon>
        <taxon>Chromadorea</taxon>
        <taxon>Rhabditida</taxon>
        <taxon>Tylenchina</taxon>
        <taxon>Panagrolaimomorpha</taxon>
        <taxon>Strongyloidoidea</taxon>
        <taxon>Steinernematidae</taxon>
        <taxon>Steinernema</taxon>
    </lineage>
</organism>
<comment type="caution">
    <text evidence="1">The sequence shown here is derived from an EMBL/GenBank/DDBJ whole genome shotgun (WGS) entry which is preliminary data.</text>
</comment>
<proteinExistence type="predicted"/>
<dbReference type="EMBL" id="AZBU02000003">
    <property type="protein sequence ID" value="TKR86507.1"/>
    <property type="molecule type" value="Genomic_DNA"/>
</dbReference>
<dbReference type="Proteomes" id="UP000298663">
    <property type="component" value="Unassembled WGS sequence"/>
</dbReference>
<protein>
    <submittedName>
        <fullName evidence="1">Uncharacterized protein</fullName>
    </submittedName>
</protein>
<evidence type="ECO:0000313" key="2">
    <source>
        <dbReference type="Proteomes" id="UP000298663"/>
    </source>
</evidence>
<gene>
    <name evidence="1" type="ORF">L596_011089</name>
</gene>
<evidence type="ECO:0000313" key="1">
    <source>
        <dbReference type="EMBL" id="TKR86507.1"/>
    </source>
</evidence>
<reference evidence="1 2" key="1">
    <citation type="journal article" date="2015" name="Genome Biol.">
        <title>Comparative genomics of Steinernema reveals deeply conserved gene regulatory networks.</title>
        <authorList>
            <person name="Dillman A.R."/>
            <person name="Macchietto M."/>
            <person name="Porter C.F."/>
            <person name="Rogers A."/>
            <person name="Williams B."/>
            <person name="Antoshechkin I."/>
            <person name="Lee M.M."/>
            <person name="Goodwin Z."/>
            <person name="Lu X."/>
            <person name="Lewis E.E."/>
            <person name="Goodrich-Blair H."/>
            <person name="Stock S.P."/>
            <person name="Adams B.J."/>
            <person name="Sternberg P.W."/>
            <person name="Mortazavi A."/>
        </authorList>
    </citation>
    <scope>NUCLEOTIDE SEQUENCE [LARGE SCALE GENOMIC DNA]</scope>
    <source>
        <strain evidence="1 2">ALL</strain>
    </source>
</reference>
<sequence>MSRNSYAQWNGNGTMKSTLYDDYPCYAAPDFSSTLEKPPIPVRLIQMEVICERDILQFTLVEGSKIFVLYLVCSLF</sequence>
<keyword evidence="2" id="KW-1185">Reference proteome</keyword>
<name>A0A4U5NSE4_STECR</name>
<accession>A0A4U5NSE4</accession>
<dbReference type="AlphaFoldDB" id="A0A4U5NSE4"/>